<sequence length="157" mass="17894">MTSVKDTVKKQYTRLANKAALQFSMFQAPKIGWVEIMRKALGMTAPELARRMGVTKAAIYQVERKELDGGVTLQQMDKLATALGGRFVYSIIPENSIEDMLKNQAHKKAENIIRRANSHMALEQQSLTLEKNNDEIELLAEELLRKRPSDFWKENSV</sequence>
<reference evidence="2" key="2">
    <citation type="journal article" date="2018" name="ISME J.">
        <title>A dynamic microbial community with high functional redundancy inhabits the cold, oxic subseafloor aquifer.</title>
        <authorList>
            <person name="Tully B.J."/>
            <person name="Wheat C.G."/>
            <person name="Glazer B.T."/>
            <person name="Huber J.A."/>
        </authorList>
    </citation>
    <scope>NUCLEOTIDE SEQUENCE</scope>
    <source>
        <strain evidence="2">NORP83</strain>
    </source>
</reference>
<evidence type="ECO:0000313" key="2">
    <source>
        <dbReference type="EMBL" id="PCI97846.1"/>
    </source>
</evidence>
<protein>
    <submittedName>
        <fullName evidence="2">Transcriptional regulator</fullName>
    </submittedName>
</protein>
<dbReference type="EMBL" id="NVUS01000026">
    <property type="protein sequence ID" value="PCI97846.1"/>
    <property type="molecule type" value="Genomic_DNA"/>
</dbReference>
<gene>
    <name evidence="2" type="ORF">COB13_14885</name>
</gene>
<dbReference type="Gene3D" id="1.10.260.40">
    <property type="entry name" value="lambda repressor-like DNA-binding domains"/>
    <property type="match status" value="1"/>
</dbReference>
<proteinExistence type="predicted"/>
<dbReference type="NCBIfam" id="TIGR02612">
    <property type="entry name" value="mob_myst_A"/>
    <property type="match status" value="1"/>
</dbReference>
<dbReference type="GO" id="GO:0003677">
    <property type="term" value="F:DNA binding"/>
    <property type="evidence" value="ECO:0007669"/>
    <property type="project" value="InterPro"/>
</dbReference>
<accession>A0A2A4YSQ6</accession>
<dbReference type="SMART" id="SM00530">
    <property type="entry name" value="HTH_XRE"/>
    <property type="match status" value="1"/>
</dbReference>
<name>A0A2A4YSQ6_9PROT</name>
<dbReference type="InterPro" id="IPR013435">
    <property type="entry name" value="Mobile_mystery_prot_A"/>
</dbReference>
<dbReference type="SUPFAM" id="SSF47413">
    <property type="entry name" value="lambda repressor-like DNA-binding domains"/>
    <property type="match status" value="1"/>
</dbReference>
<dbReference type="InterPro" id="IPR001387">
    <property type="entry name" value="Cro/C1-type_HTH"/>
</dbReference>
<reference key="1">
    <citation type="submission" date="2017-08" db="EMBL/GenBank/DDBJ databases">
        <title>A dynamic microbial community with high functional redundancy inhabits the cold, oxic subseafloor aquifer.</title>
        <authorList>
            <person name="Tully B.J."/>
            <person name="Wheat C.G."/>
            <person name="Glazer B.T."/>
            <person name="Huber J.A."/>
        </authorList>
    </citation>
    <scope>NUCLEOTIDE SEQUENCE [LARGE SCALE GENOMIC DNA]</scope>
</reference>
<dbReference type="CDD" id="cd00093">
    <property type="entry name" value="HTH_XRE"/>
    <property type="match status" value="1"/>
</dbReference>
<feature type="domain" description="HTH cro/C1-type" evidence="1">
    <location>
        <begin position="34"/>
        <end position="90"/>
    </location>
</feature>
<dbReference type="AlphaFoldDB" id="A0A2A4YSQ6"/>
<evidence type="ECO:0000259" key="1">
    <source>
        <dbReference type="PROSITE" id="PS50943"/>
    </source>
</evidence>
<dbReference type="InterPro" id="IPR010982">
    <property type="entry name" value="Lambda_DNA-bd_dom_sf"/>
</dbReference>
<comment type="caution">
    <text evidence="2">The sequence shown here is derived from an EMBL/GenBank/DDBJ whole genome shotgun (WGS) entry which is preliminary data.</text>
</comment>
<dbReference type="PROSITE" id="PS50943">
    <property type="entry name" value="HTH_CROC1"/>
    <property type="match status" value="1"/>
</dbReference>
<dbReference type="Pfam" id="PF01381">
    <property type="entry name" value="HTH_3"/>
    <property type="match status" value="1"/>
</dbReference>
<organism evidence="2">
    <name type="scientific">OCS116 cluster bacterium</name>
    <dbReference type="NCBI Taxonomy" id="2030921"/>
    <lineage>
        <taxon>Bacteria</taxon>
        <taxon>Pseudomonadati</taxon>
        <taxon>Pseudomonadota</taxon>
        <taxon>Alphaproteobacteria</taxon>
        <taxon>OCS116 cluster</taxon>
    </lineage>
</organism>